<dbReference type="GO" id="GO:0005525">
    <property type="term" value="F:GTP binding"/>
    <property type="evidence" value="ECO:0007669"/>
    <property type="project" value="InterPro"/>
</dbReference>
<dbReference type="AlphaFoldDB" id="A0A7K1KKF7"/>
<keyword evidence="3" id="KW-1185">Reference proteome</keyword>
<dbReference type="InterPro" id="IPR052539">
    <property type="entry name" value="MGD_biosynthesis_adapter"/>
</dbReference>
<dbReference type="NCBIfam" id="TIGR00176">
    <property type="entry name" value="mobB"/>
    <property type="match status" value="1"/>
</dbReference>
<evidence type="ECO:0000313" key="3">
    <source>
        <dbReference type="Proteomes" id="UP000461162"/>
    </source>
</evidence>
<organism evidence="2 3">
    <name type="scientific">Pseudodesulfovibrio alkaliphilus</name>
    <dbReference type="NCBI Taxonomy" id="2661613"/>
    <lineage>
        <taxon>Bacteria</taxon>
        <taxon>Pseudomonadati</taxon>
        <taxon>Thermodesulfobacteriota</taxon>
        <taxon>Desulfovibrionia</taxon>
        <taxon>Desulfovibrionales</taxon>
        <taxon>Desulfovibrionaceae</taxon>
    </lineage>
</organism>
<dbReference type="Gene3D" id="3.40.50.300">
    <property type="entry name" value="P-loop containing nucleotide triphosphate hydrolases"/>
    <property type="match status" value="1"/>
</dbReference>
<dbReference type="Pfam" id="PF03205">
    <property type="entry name" value="MobB"/>
    <property type="match status" value="1"/>
</dbReference>
<dbReference type="InterPro" id="IPR004435">
    <property type="entry name" value="MobB_dom"/>
</dbReference>
<dbReference type="CDD" id="cd03116">
    <property type="entry name" value="MobB"/>
    <property type="match status" value="1"/>
</dbReference>
<gene>
    <name evidence="2" type="primary">mobB</name>
    <name evidence="2" type="ORF">GKC30_02820</name>
</gene>
<evidence type="ECO:0000313" key="2">
    <source>
        <dbReference type="EMBL" id="MUM76563.1"/>
    </source>
</evidence>
<comment type="caution">
    <text evidence="2">The sequence shown here is derived from an EMBL/GenBank/DDBJ whole genome shotgun (WGS) entry which is preliminary data.</text>
</comment>
<dbReference type="InterPro" id="IPR027417">
    <property type="entry name" value="P-loop_NTPase"/>
</dbReference>
<protein>
    <submittedName>
        <fullName evidence="2">Molybdopterin-guanine dinucleotide biosynthesis protein B</fullName>
    </submittedName>
</protein>
<feature type="domain" description="Molybdopterin-guanine dinucleotide biosynthesis protein B (MobB)" evidence="1">
    <location>
        <begin position="5"/>
        <end position="139"/>
    </location>
</feature>
<dbReference type="GO" id="GO:0006777">
    <property type="term" value="P:Mo-molybdopterin cofactor biosynthetic process"/>
    <property type="evidence" value="ECO:0007669"/>
    <property type="project" value="InterPro"/>
</dbReference>
<proteinExistence type="predicted"/>
<reference evidence="2 3" key="1">
    <citation type="submission" date="2019-11" db="EMBL/GenBank/DDBJ databases">
        <title>Pseudodesulfovibrio alkaliphilus, sp. nov., an alkaliphilic sulfate-reducing bacteria from mud volcano of Taman peninsula, Russia.</title>
        <authorList>
            <person name="Frolova A."/>
            <person name="Merkel A.Y."/>
            <person name="Slobodkin A.I."/>
        </authorList>
    </citation>
    <scope>NUCLEOTIDE SEQUENCE [LARGE SCALE GENOMIC DNA]</scope>
    <source>
        <strain evidence="2 3">F-1</strain>
    </source>
</reference>
<dbReference type="RefSeq" id="WP_155932171.1">
    <property type="nucleotide sequence ID" value="NZ_WODC01000001.1"/>
</dbReference>
<sequence>MPVPVLCIVGKKKSGKTTLIEGLLPELISLGLSVGTLKHDAHSFEMDREGKDSWRHRRAGAATVVVSSPAQVAVIRSVDREMSLAELAEVYFSDRQLVLAEGYFRSDMPKIEVFRAEAHAQPLCHRGNAEEKRLLAMVADARTDVGVPLFSPDDSAGLAEWIARRFHGWVRSGLWSADRVGEGSCHPGGRRTARR</sequence>
<dbReference type="EMBL" id="WODC01000001">
    <property type="protein sequence ID" value="MUM76563.1"/>
    <property type="molecule type" value="Genomic_DNA"/>
</dbReference>
<dbReference type="SUPFAM" id="SSF52540">
    <property type="entry name" value="P-loop containing nucleoside triphosphate hydrolases"/>
    <property type="match status" value="1"/>
</dbReference>
<dbReference type="Proteomes" id="UP000461162">
    <property type="component" value="Unassembled WGS sequence"/>
</dbReference>
<name>A0A7K1KKF7_9BACT</name>
<dbReference type="PANTHER" id="PTHR40072">
    <property type="entry name" value="MOLYBDOPTERIN-GUANINE DINUCLEOTIDE BIOSYNTHESIS ADAPTER PROTEIN-RELATED"/>
    <property type="match status" value="1"/>
</dbReference>
<dbReference type="PANTHER" id="PTHR40072:SF1">
    <property type="entry name" value="MOLYBDOPTERIN-GUANINE DINUCLEOTIDE BIOSYNTHESIS ADAPTER PROTEIN"/>
    <property type="match status" value="1"/>
</dbReference>
<accession>A0A7K1KKF7</accession>
<evidence type="ECO:0000259" key="1">
    <source>
        <dbReference type="Pfam" id="PF03205"/>
    </source>
</evidence>